<dbReference type="PANTHER" id="PTHR43047:SF72">
    <property type="entry name" value="OSMOSENSING HISTIDINE PROTEIN KINASE SLN1"/>
    <property type="match status" value="1"/>
</dbReference>
<evidence type="ECO:0000313" key="11">
    <source>
        <dbReference type="Proteomes" id="UP001519863"/>
    </source>
</evidence>
<accession>A0ABS7BFZ5</accession>
<dbReference type="InterPro" id="IPR004358">
    <property type="entry name" value="Sig_transdc_His_kin-like_C"/>
</dbReference>
<gene>
    <name evidence="10" type="ORF">KZ829_39125</name>
</gene>
<dbReference type="PRINTS" id="PR00344">
    <property type="entry name" value="BCTRLSENSOR"/>
</dbReference>
<evidence type="ECO:0000256" key="2">
    <source>
        <dbReference type="ARBA" id="ARBA00004236"/>
    </source>
</evidence>
<dbReference type="EC" id="2.7.13.3" evidence="3"/>
<feature type="domain" description="PAS" evidence="9">
    <location>
        <begin position="14"/>
        <end position="69"/>
    </location>
</feature>
<keyword evidence="7" id="KW-0902">Two-component regulatory system</keyword>
<feature type="domain" description="Histidine kinase" evidence="8">
    <location>
        <begin position="317"/>
        <end position="537"/>
    </location>
</feature>
<dbReference type="SUPFAM" id="SSF55874">
    <property type="entry name" value="ATPase domain of HSP90 chaperone/DNA topoisomerase II/histidine kinase"/>
    <property type="match status" value="1"/>
</dbReference>
<keyword evidence="11" id="KW-1185">Reference proteome</keyword>
<dbReference type="Gene3D" id="3.30.450.20">
    <property type="entry name" value="PAS domain"/>
    <property type="match status" value="1"/>
</dbReference>
<dbReference type="CDD" id="cd00130">
    <property type="entry name" value="PAS"/>
    <property type="match status" value="1"/>
</dbReference>
<keyword evidence="4" id="KW-0597">Phosphoprotein</keyword>
<comment type="caution">
    <text evidence="10">The sequence shown here is derived from an EMBL/GenBank/DDBJ whole genome shotgun (WGS) entry which is preliminary data.</text>
</comment>
<dbReference type="NCBIfam" id="TIGR00229">
    <property type="entry name" value="sensory_box"/>
    <property type="match status" value="1"/>
</dbReference>
<evidence type="ECO:0000256" key="7">
    <source>
        <dbReference type="ARBA" id="ARBA00023012"/>
    </source>
</evidence>
<dbReference type="InterPro" id="IPR003018">
    <property type="entry name" value="GAF"/>
</dbReference>
<dbReference type="Pfam" id="PF00989">
    <property type="entry name" value="PAS"/>
    <property type="match status" value="1"/>
</dbReference>
<protein>
    <recommendedName>
        <fullName evidence="3">histidine kinase</fullName>
        <ecNumber evidence="3">2.7.13.3</ecNumber>
    </recommendedName>
</protein>
<reference evidence="10 11" key="1">
    <citation type="journal article" date="2013" name="Antonie Van Leeuwenhoek">
        <title>Actinoplanes hulinensis sp. nov., a novel actinomycete isolated from soybean root (Glycine max (L.) Merr).</title>
        <authorList>
            <person name="Shen Y."/>
            <person name="Liu C."/>
            <person name="Wang X."/>
            <person name="Zhao J."/>
            <person name="Jia F."/>
            <person name="Zhang Y."/>
            <person name="Wang L."/>
            <person name="Yang D."/>
            <person name="Xiang W."/>
        </authorList>
    </citation>
    <scope>NUCLEOTIDE SEQUENCE [LARGE SCALE GENOMIC DNA]</scope>
    <source>
        <strain evidence="10 11">NEAU-M9</strain>
    </source>
</reference>
<dbReference type="PROSITE" id="PS50112">
    <property type="entry name" value="PAS"/>
    <property type="match status" value="1"/>
</dbReference>
<dbReference type="SMART" id="SM00091">
    <property type="entry name" value="PAS"/>
    <property type="match status" value="1"/>
</dbReference>
<evidence type="ECO:0000256" key="4">
    <source>
        <dbReference type="ARBA" id="ARBA00022553"/>
    </source>
</evidence>
<evidence type="ECO:0000256" key="1">
    <source>
        <dbReference type="ARBA" id="ARBA00000085"/>
    </source>
</evidence>
<organism evidence="10 11">
    <name type="scientific">Actinoplanes hulinensis</name>
    <dbReference type="NCBI Taxonomy" id="1144547"/>
    <lineage>
        <taxon>Bacteria</taxon>
        <taxon>Bacillati</taxon>
        <taxon>Actinomycetota</taxon>
        <taxon>Actinomycetes</taxon>
        <taxon>Micromonosporales</taxon>
        <taxon>Micromonosporaceae</taxon>
        <taxon>Actinoplanes</taxon>
    </lineage>
</organism>
<evidence type="ECO:0000256" key="3">
    <source>
        <dbReference type="ARBA" id="ARBA00012438"/>
    </source>
</evidence>
<dbReference type="InterPro" id="IPR029016">
    <property type="entry name" value="GAF-like_dom_sf"/>
</dbReference>
<dbReference type="InterPro" id="IPR000014">
    <property type="entry name" value="PAS"/>
</dbReference>
<evidence type="ECO:0000256" key="6">
    <source>
        <dbReference type="ARBA" id="ARBA00022777"/>
    </source>
</evidence>
<dbReference type="Pfam" id="PF00512">
    <property type="entry name" value="HisKA"/>
    <property type="match status" value="1"/>
</dbReference>
<dbReference type="CDD" id="cd00075">
    <property type="entry name" value="HATPase"/>
    <property type="match status" value="1"/>
</dbReference>
<dbReference type="Gene3D" id="1.10.287.130">
    <property type="match status" value="1"/>
</dbReference>
<dbReference type="Proteomes" id="UP001519863">
    <property type="component" value="Unassembled WGS sequence"/>
</dbReference>
<evidence type="ECO:0000313" key="10">
    <source>
        <dbReference type="EMBL" id="MBW6439758.1"/>
    </source>
</evidence>
<dbReference type="SMART" id="SM00387">
    <property type="entry name" value="HATPase_c"/>
    <property type="match status" value="1"/>
</dbReference>
<dbReference type="RefSeq" id="WP_220148895.1">
    <property type="nucleotide sequence ID" value="NZ_JAHXZI010000031.1"/>
</dbReference>
<evidence type="ECO:0000259" key="9">
    <source>
        <dbReference type="PROSITE" id="PS50112"/>
    </source>
</evidence>
<dbReference type="InterPro" id="IPR036890">
    <property type="entry name" value="HATPase_C_sf"/>
</dbReference>
<dbReference type="Pfam" id="PF02518">
    <property type="entry name" value="HATPase_c"/>
    <property type="match status" value="1"/>
</dbReference>
<proteinExistence type="predicted"/>
<dbReference type="Gene3D" id="3.30.450.40">
    <property type="match status" value="1"/>
</dbReference>
<dbReference type="PANTHER" id="PTHR43047">
    <property type="entry name" value="TWO-COMPONENT HISTIDINE PROTEIN KINASE"/>
    <property type="match status" value="1"/>
</dbReference>
<keyword evidence="5" id="KW-0808">Transferase</keyword>
<comment type="subcellular location">
    <subcellularLocation>
        <location evidence="2">Cell membrane</location>
    </subcellularLocation>
</comment>
<dbReference type="Pfam" id="PF13185">
    <property type="entry name" value="GAF_2"/>
    <property type="match status" value="1"/>
</dbReference>
<dbReference type="InterPro" id="IPR036097">
    <property type="entry name" value="HisK_dim/P_sf"/>
</dbReference>
<dbReference type="InterPro" id="IPR003594">
    <property type="entry name" value="HATPase_dom"/>
</dbReference>
<dbReference type="InterPro" id="IPR003661">
    <property type="entry name" value="HisK_dim/P_dom"/>
</dbReference>
<dbReference type="InterPro" id="IPR013767">
    <property type="entry name" value="PAS_fold"/>
</dbReference>
<dbReference type="CDD" id="cd00082">
    <property type="entry name" value="HisKA"/>
    <property type="match status" value="1"/>
</dbReference>
<dbReference type="InterPro" id="IPR005467">
    <property type="entry name" value="His_kinase_dom"/>
</dbReference>
<sequence>MPAESESFGNSGAALPRLPAVLAAALDAYLAFDATGRVIAWNPAAETTFGYTSAQACGRSVVELIMHPEMRAAGRAEIAALASGLPGQTRDRRLQWAAWHANGHEVPIEMTMIATDEPTGRVFHVFAHDITTAQRAGRFAATEAAVIRGLAEADSSTTAAARVVEALGVRMGWPVTELWVVDDDRQLLNCAARYAHPGRRLHDFAVDTVEPGITLPGRVCEDGTAHWIPNLGADTESPRSRAAARIGLRVAIGVPLCAAGHVIGALCVYGDRVEDPEDTLLGLFSGLAAQIGQYVERRRAEELAIELARTKDEFLAMVTHELRNPLAAITGTVTLLQEEFDDLTHDEQRHYLRIVTRNAERLSVMADDLLDLARLESGHLAINPTSTDLCAIIRQVVDAAASPAAGKGLTITTQLPEQLELHADPDRLRQVADNLVSNAVKYTPAYGTITITAALDDTGRTITWSVADTGIGIPAAERPRLFRRFYRASSALDRCIPGTGLGLVIARTIIERHQGTITLNDHDGPGTTFTIELPVKPRSE</sequence>
<dbReference type="EMBL" id="JAHXZI010000031">
    <property type="protein sequence ID" value="MBW6439758.1"/>
    <property type="molecule type" value="Genomic_DNA"/>
</dbReference>
<dbReference type="Gene3D" id="3.30.565.10">
    <property type="entry name" value="Histidine kinase-like ATPase, C-terminal domain"/>
    <property type="match status" value="1"/>
</dbReference>
<evidence type="ECO:0000256" key="5">
    <source>
        <dbReference type="ARBA" id="ARBA00022679"/>
    </source>
</evidence>
<evidence type="ECO:0000259" key="8">
    <source>
        <dbReference type="PROSITE" id="PS50109"/>
    </source>
</evidence>
<dbReference type="InterPro" id="IPR035965">
    <property type="entry name" value="PAS-like_dom_sf"/>
</dbReference>
<comment type="catalytic activity">
    <reaction evidence="1">
        <text>ATP + protein L-histidine = ADP + protein N-phospho-L-histidine.</text>
        <dbReference type="EC" id="2.7.13.3"/>
    </reaction>
</comment>
<name>A0ABS7BFZ5_9ACTN</name>
<dbReference type="PROSITE" id="PS50109">
    <property type="entry name" value="HIS_KIN"/>
    <property type="match status" value="1"/>
</dbReference>
<dbReference type="SUPFAM" id="SSF55781">
    <property type="entry name" value="GAF domain-like"/>
    <property type="match status" value="1"/>
</dbReference>
<dbReference type="SUPFAM" id="SSF55785">
    <property type="entry name" value="PYP-like sensor domain (PAS domain)"/>
    <property type="match status" value="1"/>
</dbReference>
<dbReference type="SMART" id="SM00065">
    <property type="entry name" value="GAF"/>
    <property type="match status" value="1"/>
</dbReference>
<keyword evidence="6" id="KW-0418">Kinase</keyword>
<dbReference type="SMART" id="SM00388">
    <property type="entry name" value="HisKA"/>
    <property type="match status" value="1"/>
</dbReference>
<dbReference type="SUPFAM" id="SSF47384">
    <property type="entry name" value="Homodimeric domain of signal transducing histidine kinase"/>
    <property type="match status" value="1"/>
</dbReference>